<dbReference type="Proteomes" id="UP000001635">
    <property type="component" value="Chromosome"/>
</dbReference>
<dbReference type="KEGG" id="cmr:Cycma_4749"/>
<reference evidence="2" key="1">
    <citation type="submission" date="2011-07" db="EMBL/GenBank/DDBJ databases">
        <title>The complete genome of Cyclobacterium marinum DSM 745.</title>
        <authorList>
            <person name="Lucas S."/>
            <person name="Han J."/>
            <person name="Lapidus A."/>
            <person name="Bruce D."/>
            <person name="Goodwin L."/>
            <person name="Pitluck S."/>
            <person name="Peters L."/>
            <person name="Kyrpides N."/>
            <person name="Mavromatis K."/>
            <person name="Ivanova N."/>
            <person name="Ovchinnikova G."/>
            <person name="Chertkov O."/>
            <person name="Detter J.C."/>
            <person name="Tapia R."/>
            <person name="Han C."/>
            <person name="Land M."/>
            <person name="Hauser L."/>
            <person name="Markowitz V."/>
            <person name="Cheng J.-F."/>
            <person name="Hugenholtz P."/>
            <person name="Woyke T."/>
            <person name="Wu D."/>
            <person name="Tindall B."/>
            <person name="Schuetze A."/>
            <person name="Brambilla E."/>
            <person name="Klenk H.-P."/>
            <person name="Eisen J.A."/>
        </authorList>
    </citation>
    <scope>NUCLEOTIDE SEQUENCE [LARGE SCALE GENOMIC DNA]</scope>
    <source>
        <strain evidence="2">ATCC 25205 / DSM 745 / LMG 13164 / NCIMB 1802</strain>
    </source>
</reference>
<dbReference type="EMBL" id="CP002955">
    <property type="protein sequence ID" value="AEL28434.1"/>
    <property type="molecule type" value="Genomic_DNA"/>
</dbReference>
<accession>G0J5I5</accession>
<organism evidence="1 2">
    <name type="scientific">Cyclobacterium marinum (strain ATCC 25205 / DSM 745 / LMG 13164 / NCIMB 1802)</name>
    <name type="common">Flectobacillus marinus</name>
    <dbReference type="NCBI Taxonomy" id="880070"/>
    <lineage>
        <taxon>Bacteria</taxon>
        <taxon>Pseudomonadati</taxon>
        <taxon>Bacteroidota</taxon>
        <taxon>Cytophagia</taxon>
        <taxon>Cytophagales</taxon>
        <taxon>Cyclobacteriaceae</taxon>
        <taxon>Cyclobacterium</taxon>
    </lineage>
</organism>
<dbReference type="HOGENOM" id="CLU_3403117_0_0_10"/>
<keyword evidence="2" id="KW-1185">Reference proteome</keyword>
<dbReference type="AlphaFoldDB" id="G0J5I5"/>
<sequence>MGSFSFVVIDSELIASNIKRPVRNFVLNWP</sequence>
<gene>
    <name evidence="1" type="ordered locus">Cycma_4749</name>
</gene>
<proteinExistence type="predicted"/>
<evidence type="ECO:0000313" key="2">
    <source>
        <dbReference type="Proteomes" id="UP000001635"/>
    </source>
</evidence>
<name>G0J5I5_CYCMS</name>
<protein>
    <submittedName>
        <fullName evidence="1">Uncharacterized protein</fullName>
    </submittedName>
</protein>
<evidence type="ECO:0000313" key="1">
    <source>
        <dbReference type="EMBL" id="AEL28434.1"/>
    </source>
</evidence>